<evidence type="ECO:0000256" key="3">
    <source>
        <dbReference type="ARBA" id="ARBA00006577"/>
    </source>
</evidence>
<dbReference type="RefSeq" id="WP_085882362.1">
    <property type="nucleotide sequence ID" value="NZ_FWFR01000001.1"/>
</dbReference>
<dbReference type="AlphaFoldDB" id="A0A1Y5S2A9"/>
<keyword evidence="13" id="KW-1185">Reference proteome</keyword>
<comment type="catalytic activity">
    <reaction evidence="1 9 10">
        <text>[protein]-peptidylproline (omega=180) = [protein]-peptidylproline (omega=0)</text>
        <dbReference type="Rhea" id="RHEA:16237"/>
        <dbReference type="Rhea" id="RHEA-COMP:10747"/>
        <dbReference type="Rhea" id="RHEA-COMP:10748"/>
        <dbReference type="ChEBI" id="CHEBI:83833"/>
        <dbReference type="ChEBI" id="CHEBI:83834"/>
        <dbReference type="EC" id="5.2.1.8"/>
    </reaction>
</comment>
<dbReference type="EC" id="5.2.1.8" evidence="10"/>
<organism evidence="12 13">
    <name type="scientific">Oceanibacterium hippocampi</name>
    <dbReference type="NCBI Taxonomy" id="745714"/>
    <lineage>
        <taxon>Bacteria</taxon>
        <taxon>Pseudomonadati</taxon>
        <taxon>Pseudomonadota</taxon>
        <taxon>Alphaproteobacteria</taxon>
        <taxon>Sneathiellales</taxon>
        <taxon>Sneathiellaceae</taxon>
        <taxon>Oceanibacterium</taxon>
    </lineage>
</organism>
<dbReference type="PANTHER" id="PTHR47861">
    <property type="entry name" value="FKBP-TYPE PEPTIDYL-PROLYL CIS-TRANS ISOMERASE SLYD"/>
    <property type="match status" value="1"/>
</dbReference>
<dbReference type="EMBL" id="FWFR01000001">
    <property type="protein sequence ID" value="SLN31084.1"/>
    <property type="molecule type" value="Genomic_DNA"/>
</dbReference>
<feature type="domain" description="PPIase FKBP-type" evidence="11">
    <location>
        <begin position="7"/>
        <end position="101"/>
    </location>
</feature>
<protein>
    <recommendedName>
        <fullName evidence="10">Peptidyl-prolyl cis-trans isomerase</fullName>
        <ecNumber evidence="10">5.2.1.8</ecNumber>
    </recommendedName>
</protein>
<dbReference type="Gene3D" id="3.10.50.40">
    <property type="match status" value="1"/>
</dbReference>
<dbReference type="InParanoid" id="A0A1Y5S2A9"/>
<evidence type="ECO:0000256" key="7">
    <source>
        <dbReference type="ARBA" id="ARBA00023235"/>
    </source>
</evidence>
<evidence type="ECO:0000256" key="5">
    <source>
        <dbReference type="ARBA" id="ARBA00023110"/>
    </source>
</evidence>
<evidence type="ECO:0000256" key="6">
    <source>
        <dbReference type="ARBA" id="ARBA00023186"/>
    </source>
</evidence>
<evidence type="ECO:0000256" key="9">
    <source>
        <dbReference type="PROSITE-ProRule" id="PRU00277"/>
    </source>
</evidence>
<evidence type="ECO:0000256" key="10">
    <source>
        <dbReference type="RuleBase" id="RU003915"/>
    </source>
</evidence>
<dbReference type="Pfam" id="PF00254">
    <property type="entry name" value="FKBP_C"/>
    <property type="match status" value="1"/>
</dbReference>
<evidence type="ECO:0000259" key="11">
    <source>
        <dbReference type="PROSITE" id="PS50059"/>
    </source>
</evidence>
<comment type="subcellular location">
    <subcellularLocation>
        <location evidence="2">Cytoplasm</location>
    </subcellularLocation>
</comment>
<evidence type="ECO:0000313" key="12">
    <source>
        <dbReference type="EMBL" id="SLN31084.1"/>
    </source>
</evidence>
<evidence type="ECO:0000256" key="1">
    <source>
        <dbReference type="ARBA" id="ARBA00000971"/>
    </source>
</evidence>
<evidence type="ECO:0000313" key="13">
    <source>
        <dbReference type="Proteomes" id="UP000193200"/>
    </source>
</evidence>
<sequence length="143" mass="15384">MKQVETGDKVRVHYTGTLDDGTQFDSSAGRDPLEVEIGVGMVIPGFEQAILGMKPGETKSVTLAPEEAYGPHVPQLVQKVERERIPPEIDLEIGTALSTADQQGNPINLVVVELDEATVTLDANHPLAGRALTFELELVELVA</sequence>
<gene>
    <name evidence="12" type="primary">fkpB</name>
    <name evidence="12" type="ORF">OCH7691_01103</name>
</gene>
<keyword evidence="4" id="KW-0963">Cytoplasm</keyword>
<dbReference type="PROSITE" id="PS50059">
    <property type="entry name" value="FKBP_PPIASE"/>
    <property type="match status" value="1"/>
</dbReference>
<keyword evidence="7 9" id="KW-0413">Isomerase</keyword>
<dbReference type="InterPro" id="IPR046357">
    <property type="entry name" value="PPIase_dom_sf"/>
</dbReference>
<evidence type="ECO:0000256" key="2">
    <source>
        <dbReference type="ARBA" id="ARBA00004496"/>
    </source>
</evidence>
<dbReference type="PANTHER" id="PTHR47861:SF3">
    <property type="entry name" value="FKBP-TYPE PEPTIDYL-PROLYL CIS-TRANS ISOMERASE SLYD"/>
    <property type="match status" value="1"/>
</dbReference>
<dbReference type="InterPro" id="IPR001179">
    <property type="entry name" value="PPIase_FKBP_dom"/>
</dbReference>
<evidence type="ECO:0000256" key="8">
    <source>
        <dbReference type="ARBA" id="ARBA00037071"/>
    </source>
</evidence>
<dbReference type="Proteomes" id="UP000193200">
    <property type="component" value="Unassembled WGS sequence"/>
</dbReference>
<dbReference type="OrthoDB" id="9808891at2"/>
<reference evidence="12 13" key="1">
    <citation type="submission" date="2017-03" db="EMBL/GenBank/DDBJ databases">
        <authorList>
            <person name="Afonso C.L."/>
            <person name="Miller P.J."/>
            <person name="Scott M.A."/>
            <person name="Spackman E."/>
            <person name="Goraichik I."/>
            <person name="Dimitrov K.M."/>
            <person name="Suarez D.L."/>
            <person name="Swayne D.E."/>
        </authorList>
    </citation>
    <scope>NUCLEOTIDE SEQUENCE [LARGE SCALE GENOMIC DNA]</scope>
    <source>
        <strain evidence="12 13">CECT 7691</strain>
    </source>
</reference>
<keyword evidence="5 9" id="KW-0697">Rotamase</keyword>
<evidence type="ECO:0000256" key="4">
    <source>
        <dbReference type="ARBA" id="ARBA00022490"/>
    </source>
</evidence>
<dbReference type="GO" id="GO:0003755">
    <property type="term" value="F:peptidyl-prolyl cis-trans isomerase activity"/>
    <property type="evidence" value="ECO:0007669"/>
    <property type="project" value="UniProtKB-UniRule"/>
</dbReference>
<dbReference type="SUPFAM" id="SSF54534">
    <property type="entry name" value="FKBP-like"/>
    <property type="match status" value="1"/>
</dbReference>
<proteinExistence type="inferred from homology"/>
<dbReference type="GO" id="GO:0042026">
    <property type="term" value="P:protein refolding"/>
    <property type="evidence" value="ECO:0007669"/>
    <property type="project" value="UniProtKB-ARBA"/>
</dbReference>
<comment type="function">
    <text evidence="8">Also involved in hydrogenase metallocenter assembly, probably by participating in the nickel insertion step. This function in hydrogenase biosynthesis requires chaperone activity and the presence of the metal-binding domain, but not PPIase activity.</text>
</comment>
<accession>A0A1Y5S2A9</accession>
<name>A0A1Y5S2A9_9PROT</name>
<dbReference type="GO" id="GO:0005737">
    <property type="term" value="C:cytoplasm"/>
    <property type="evidence" value="ECO:0007669"/>
    <property type="project" value="UniProtKB-SubCell"/>
</dbReference>
<comment type="similarity">
    <text evidence="3 10">Belongs to the FKBP-type PPIase family.</text>
</comment>
<dbReference type="FunCoup" id="A0A1Y5S2A9">
    <property type="interactions" value="68"/>
</dbReference>
<keyword evidence="6" id="KW-0143">Chaperone</keyword>